<reference evidence="2 3" key="1">
    <citation type="submission" date="2016-11" db="EMBL/GenBank/DDBJ databases">
        <authorList>
            <person name="Jaros S."/>
            <person name="Januszkiewicz K."/>
            <person name="Wedrychowicz H."/>
        </authorList>
    </citation>
    <scope>NUCLEOTIDE SEQUENCE [LARGE SCALE GENOMIC DNA]</scope>
    <source>
        <strain evidence="2 3">DSM 10068</strain>
    </source>
</reference>
<dbReference type="EMBL" id="FQXV01000011">
    <property type="protein sequence ID" value="SHI16259.1"/>
    <property type="molecule type" value="Genomic_DNA"/>
</dbReference>
<evidence type="ECO:0000256" key="1">
    <source>
        <dbReference type="SAM" id="Phobius"/>
    </source>
</evidence>
<dbReference type="AlphaFoldDB" id="A0A1M5YW86"/>
<dbReference type="PANTHER" id="PTHR42867:SF1">
    <property type="entry name" value="MEMBRANE PROTEIN-RELATED"/>
    <property type="match status" value="1"/>
</dbReference>
<dbReference type="Pfam" id="PF07136">
    <property type="entry name" value="DUF1385"/>
    <property type="match status" value="1"/>
</dbReference>
<dbReference type="RefSeq" id="WP_073080429.1">
    <property type="nucleotide sequence ID" value="NZ_FQXV01000011.1"/>
</dbReference>
<dbReference type="Proteomes" id="UP000183995">
    <property type="component" value="Unassembled WGS sequence"/>
</dbReference>
<accession>A0A1M5YW86</accession>
<feature type="transmembrane region" description="Helical" evidence="1">
    <location>
        <begin position="219"/>
        <end position="237"/>
    </location>
</feature>
<name>A0A1M5YW86_9FIRM</name>
<keyword evidence="1" id="KW-0812">Transmembrane</keyword>
<evidence type="ECO:0000313" key="3">
    <source>
        <dbReference type="Proteomes" id="UP000183995"/>
    </source>
</evidence>
<dbReference type="InterPro" id="IPR010787">
    <property type="entry name" value="DUF1385"/>
</dbReference>
<keyword evidence="1" id="KW-1133">Transmembrane helix</keyword>
<protein>
    <submittedName>
        <fullName evidence="2">Uncharacterized conserved protein YqhQ</fullName>
    </submittedName>
</protein>
<dbReference type="PANTHER" id="PTHR42867">
    <property type="entry name" value="MEMBRANE PROTEIN-RELATED"/>
    <property type="match status" value="1"/>
</dbReference>
<evidence type="ECO:0000313" key="2">
    <source>
        <dbReference type="EMBL" id="SHI16259.1"/>
    </source>
</evidence>
<feature type="transmembrane region" description="Helical" evidence="1">
    <location>
        <begin position="114"/>
        <end position="138"/>
    </location>
</feature>
<proteinExistence type="predicted"/>
<keyword evidence="3" id="KW-1185">Reference proteome</keyword>
<dbReference type="OrthoDB" id="9784805at2"/>
<feature type="transmembrane region" description="Helical" evidence="1">
    <location>
        <begin position="150"/>
        <end position="170"/>
    </location>
</feature>
<keyword evidence="1" id="KW-0472">Membrane</keyword>
<sequence>MSEKKENTNFRTSIGGQALIEGVLMRGPKKQAIVVRTEDGLVTKVEDIKLLKDKYPIVGWPIIRGVVNFGASMGNGVRALMFSAEQMPEDQREEPSKLDKWIEKHVGGEKADKLIITLAVVIGIAFSIGLFILLPTFLAGFLDDFIKSSILRNLAEGVLRILIFLAYLWLATKAKDIQRVWAYHGAEHKSIFTYEKGLELTVENARGQSRLHPRCGTSFMFIVMIVSILVFSLATWSSAAVRMLLRLLLLPVVVGLSYELLKLAGRYDNLFTRILSAPGKALQKLTTAEPDDDMLAVALESLKLVIPEKQGEAEW</sequence>
<gene>
    <name evidence="2" type="ORF">SAMN02745823_02908</name>
</gene>
<organism evidence="2 3">
    <name type="scientific">Sporobacter termitidis DSM 10068</name>
    <dbReference type="NCBI Taxonomy" id="1123282"/>
    <lineage>
        <taxon>Bacteria</taxon>
        <taxon>Bacillati</taxon>
        <taxon>Bacillota</taxon>
        <taxon>Clostridia</taxon>
        <taxon>Eubacteriales</taxon>
        <taxon>Oscillospiraceae</taxon>
        <taxon>Sporobacter</taxon>
    </lineage>
</organism>
<dbReference type="STRING" id="1123282.SAMN02745823_02908"/>